<feature type="compositionally biased region" description="Low complexity" evidence="2">
    <location>
        <begin position="1"/>
        <end position="27"/>
    </location>
</feature>
<comment type="subunit">
    <text evidence="1">Homodimer.</text>
</comment>
<dbReference type="AlphaFoldDB" id="A0A922HHK0"/>
<accession>A0A922HHK0</accession>
<evidence type="ECO:0000259" key="4">
    <source>
        <dbReference type="PROSITE" id="PS50405"/>
    </source>
</evidence>
<dbReference type="GO" id="GO:0004364">
    <property type="term" value="F:glutathione transferase activity"/>
    <property type="evidence" value="ECO:0007669"/>
    <property type="project" value="TreeGrafter"/>
</dbReference>
<reference evidence="5" key="2">
    <citation type="journal article" date="2022" name="Res Sq">
        <title>Comparative Genomics Reveals Insights into the Divergent Evolution of Astigmatic Mites and Household Pest Adaptations.</title>
        <authorList>
            <person name="Xiong Q."/>
            <person name="Wan A.T.-Y."/>
            <person name="Liu X.-Y."/>
            <person name="Fung C.S.-H."/>
            <person name="Xiao X."/>
            <person name="Malainual N."/>
            <person name="Hou J."/>
            <person name="Wang L."/>
            <person name="Wang M."/>
            <person name="Yang K."/>
            <person name="Cui Y."/>
            <person name="Leung E."/>
            <person name="Nong W."/>
            <person name="Shin S.-K."/>
            <person name="Au S."/>
            <person name="Jeong K.Y."/>
            <person name="Chew F.T."/>
            <person name="Hui J."/>
            <person name="Leung T.F."/>
            <person name="Tungtrongchitr A."/>
            <person name="Zhong N."/>
            <person name="Liu Z."/>
            <person name="Tsui S."/>
        </authorList>
    </citation>
    <scope>NUCLEOTIDE SEQUENCE</scope>
    <source>
        <strain evidence="5">Derf</strain>
        <tissue evidence="5">Whole organism</tissue>
    </source>
</reference>
<name>A0A922HHK0_DERFA</name>
<keyword evidence="6" id="KW-1185">Reference proteome</keyword>
<evidence type="ECO:0000256" key="2">
    <source>
        <dbReference type="SAM" id="MobiDB-lite"/>
    </source>
</evidence>
<evidence type="ECO:0000313" key="5">
    <source>
        <dbReference type="EMBL" id="KAH9493593.1"/>
    </source>
</evidence>
<dbReference type="Proteomes" id="UP000790347">
    <property type="component" value="Unassembled WGS sequence"/>
</dbReference>
<dbReference type="PROSITE" id="PS50404">
    <property type="entry name" value="GST_NTER"/>
    <property type="match status" value="1"/>
</dbReference>
<feature type="compositionally biased region" description="Polar residues" evidence="2">
    <location>
        <begin position="400"/>
        <end position="418"/>
    </location>
</feature>
<dbReference type="SFLD" id="SFLDS00019">
    <property type="entry name" value="Glutathione_Transferase_(cytos"/>
    <property type="match status" value="1"/>
</dbReference>
<organism evidence="5 6">
    <name type="scientific">Dermatophagoides farinae</name>
    <name type="common">American house dust mite</name>
    <dbReference type="NCBI Taxonomy" id="6954"/>
    <lineage>
        <taxon>Eukaryota</taxon>
        <taxon>Metazoa</taxon>
        <taxon>Ecdysozoa</taxon>
        <taxon>Arthropoda</taxon>
        <taxon>Chelicerata</taxon>
        <taxon>Arachnida</taxon>
        <taxon>Acari</taxon>
        <taxon>Acariformes</taxon>
        <taxon>Sarcoptiformes</taxon>
        <taxon>Astigmata</taxon>
        <taxon>Psoroptidia</taxon>
        <taxon>Analgoidea</taxon>
        <taxon>Pyroglyphidae</taxon>
        <taxon>Dermatophagoidinae</taxon>
        <taxon>Dermatophagoides</taxon>
    </lineage>
</organism>
<dbReference type="Pfam" id="PF13417">
    <property type="entry name" value="GST_N_3"/>
    <property type="match status" value="1"/>
</dbReference>
<gene>
    <name evidence="5" type="primary">GSTD4</name>
    <name evidence="5" type="ORF">DERF_014332</name>
</gene>
<feature type="region of interest" description="Disordered" evidence="2">
    <location>
        <begin position="1"/>
        <end position="33"/>
    </location>
</feature>
<dbReference type="GO" id="GO:0006749">
    <property type="term" value="P:glutathione metabolic process"/>
    <property type="evidence" value="ECO:0007669"/>
    <property type="project" value="TreeGrafter"/>
</dbReference>
<evidence type="ECO:0000313" key="6">
    <source>
        <dbReference type="Proteomes" id="UP000790347"/>
    </source>
</evidence>
<dbReference type="OrthoDB" id="2309723at2759"/>
<feature type="region of interest" description="Disordered" evidence="2">
    <location>
        <begin position="395"/>
        <end position="422"/>
    </location>
</feature>
<comment type="caution">
    <text evidence="5">The sequence shown here is derived from an EMBL/GenBank/DDBJ whole genome shotgun (WGS) entry which is preliminary data.</text>
</comment>
<dbReference type="SUPFAM" id="SSF52833">
    <property type="entry name" value="Thioredoxin-like"/>
    <property type="match status" value="1"/>
</dbReference>
<evidence type="ECO:0000259" key="3">
    <source>
        <dbReference type="PROSITE" id="PS50404"/>
    </source>
</evidence>
<dbReference type="InterPro" id="IPR004045">
    <property type="entry name" value="Glutathione_S-Trfase_N"/>
</dbReference>
<dbReference type="CDD" id="cd03177">
    <property type="entry name" value="GST_C_Delta_Epsilon"/>
    <property type="match status" value="1"/>
</dbReference>
<dbReference type="EMBL" id="ASGP02000008">
    <property type="protein sequence ID" value="KAH9493593.1"/>
    <property type="molecule type" value="Genomic_DNA"/>
</dbReference>
<dbReference type="InterPro" id="IPR036282">
    <property type="entry name" value="Glutathione-S-Trfase_C_sf"/>
</dbReference>
<sequence>MSTTTTNNNNNNNTTTMTTFSTTNSTSKGPRKPITFYTSRTAPACRAVKMVATHLNVPVNEIALRCYIDTRTEKFRKINPCHTLPVIDDDGYILWESRAIMQYLCNEYAPDSNLYPRDAAKRATVDRLLNFDLKTLSHAVMAVHYEFMFPSEYSSSRGEKLIAVTNALTLLEIFLINKNYVACEHLTIADISILANVTLLEISVEFDLSSYPNIWLWIQRLRNELPYYEWLTKMAHDELRSLIQSVRDANDEWSSPLPRCAFTPSLNNNGNANANANDDSTLASCSTDCIVQQRRQYKRLFSNDVQTDVARIMAAVIPTFIKNKTTTKSINNDDPDKNHESNAITNIKTTESIPNTSTTTVKSLSPVAVNNSPSCMQFFCDDRSCLISSLNNNGSTSNTQIQSNKHTQPQQYTGSSNYGHDRMLNISNVKSSSSPTLNNHNYHHYDYDSNVYTTKRIRLTIEPNTGHIEHLDSSQPSSSSSSSIQ</sequence>
<dbReference type="FunFam" id="1.20.1050.10:FF:000007">
    <property type="entry name" value="Glutathione S-transferase 1-1"/>
    <property type="match status" value="1"/>
</dbReference>
<dbReference type="Gene3D" id="1.20.1050.10">
    <property type="match status" value="1"/>
</dbReference>
<proteinExistence type="predicted"/>
<feature type="domain" description="GST C-terminal" evidence="4">
    <location>
        <begin position="118"/>
        <end position="243"/>
    </location>
</feature>
<dbReference type="InterPro" id="IPR040079">
    <property type="entry name" value="Glutathione_S-Trfase"/>
</dbReference>
<dbReference type="Gene3D" id="3.40.30.10">
    <property type="entry name" value="Glutaredoxin"/>
    <property type="match status" value="1"/>
</dbReference>
<evidence type="ECO:0000256" key="1">
    <source>
        <dbReference type="ARBA" id="ARBA00011738"/>
    </source>
</evidence>
<dbReference type="SUPFAM" id="SSF47616">
    <property type="entry name" value="GST C-terminal domain-like"/>
    <property type="match status" value="1"/>
</dbReference>
<reference evidence="5" key="1">
    <citation type="submission" date="2013-05" db="EMBL/GenBank/DDBJ databases">
        <authorList>
            <person name="Yim A.K.Y."/>
            <person name="Chan T.F."/>
            <person name="Ji K.M."/>
            <person name="Liu X.Y."/>
            <person name="Zhou J.W."/>
            <person name="Li R.Q."/>
            <person name="Yang K.Y."/>
            <person name="Li J."/>
            <person name="Li M."/>
            <person name="Law P.T.W."/>
            <person name="Wu Y.L."/>
            <person name="Cai Z.L."/>
            <person name="Qin H."/>
            <person name="Bao Y."/>
            <person name="Leung R.K.K."/>
            <person name="Ng P.K.S."/>
            <person name="Zou J."/>
            <person name="Zhong X.J."/>
            <person name="Ran P.X."/>
            <person name="Zhong N.S."/>
            <person name="Liu Z.G."/>
            <person name="Tsui S.K.W."/>
        </authorList>
    </citation>
    <scope>NUCLEOTIDE SEQUENCE</scope>
    <source>
        <strain evidence="5">Derf</strain>
        <tissue evidence="5">Whole organism</tissue>
    </source>
</reference>
<feature type="domain" description="GST N-terminal" evidence="3">
    <location>
        <begin position="32"/>
        <end position="112"/>
    </location>
</feature>
<dbReference type="SFLD" id="SFLDG00358">
    <property type="entry name" value="Main_(cytGST)"/>
    <property type="match status" value="1"/>
</dbReference>
<protein>
    <submittedName>
        <fullName evidence="5">Glutathione S-transferase</fullName>
    </submittedName>
</protein>
<dbReference type="PROSITE" id="PS50405">
    <property type="entry name" value="GST_CTER"/>
    <property type="match status" value="1"/>
</dbReference>
<dbReference type="InterPro" id="IPR036249">
    <property type="entry name" value="Thioredoxin-like_sf"/>
</dbReference>
<dbReference type="InterPro" id="IPR010987">
    <property type="entry name" value="Glutathione-S-Trfase_C-like"/>
</dbReference>
<dbReference type="PANTHER" id="PTHR43969">
    <property type="entry name" value="GLUTATHIONE S TRANSFERASE D10, ISOFORM A-RELATED"/>
    <property type="match status" value="1"/>
</dbReference>
<dbReference type="PANTHER" id="PTHR43969:SF9">
    <property type="entry name" value="GLUTATHIONE S TRANSFERASE D10, ISOFORM A-RELATED"/>
    <property type="match status" value="1"/>
</dbReference>